<dbReference type="Proteomes" id="UP000663854">
    <property type="component" value="Unassembled WGS sequence"/>
</dbReference>
<dbReference type="AlphaFoldDB" id="A0A813RD79"/>
<accession>A0A813RD79</accession>
<evidence type="ECO:0000256" key="3">
    <source>
        <dbReference type="ARBA" id="ARBA00022692"/>
    </source>
</evidence>
<comment type="subcellular location">
    <subcellularLocation>
        <location evidence="1">Membrane</location>
        <topology evidence="1">Multi-pass membrane protein</topology>
    </subcellularLocation>
</comment>
<dbReference type="InterPro" id="IPR036259">
    <property type="entry name" value="MFS_trans_sf"/>
</dbReference>
<evidence type="ECO:0000256" key="4">
    <source>
        <dbReference type="ARBA" id="ARBA00022989"/>
    </source>
</evidence>
<reference evidence="7" key="1">
    <citation type="submission" date="2021-02" db="EMBL/GenBank/DDBJ databases">
        <authorList>
            <person name="Nowell W R."/>
        </authorList>
    </citation>
    <scope>NUCLEOTIDE SEQUENCE</scope>
</reference>
<keyword evidence="5 6" id="KW-0472">Membrane</keyword>
<evidence type="ECO:0000256" key="1">
    <source>
        <dbReference type="ARBA" id="ARBA00004141"/>
    </source>
</evidence>
<keyword evidence="3 6" id="KW-0812">Transmembrane</keyword>
<evidence type="ECO:0000256" key="6">
    <source>
        <dbReference type="SAM" id="Phobius"/>
    </source>
</evidence>
<proteinExistence type="predicted"/>
<feature type="transmembrane region" description="Helical" evidence="6">
    <location>
        <begin position="51"/>
        <end position="76"/>
    </location>
</feature>
<evidence type="ECO:0000313" key="8">
    <source>
        <dbReference type="Proteomes" id="UP000663854"/>
    </source>
</evidence>
<comment type="caution">
    <text evidence="7">The sequence shown here is derived from an EMBL/GenBank/DDBJ whole genome shotgun (WGS) entry which is preliminary data.</text>
</comment>
<dbReference type="PANTHER" id="PTHR43791:SF36">
    <property type="entry name" value="TRANSPORTER, PUTATIVE (AFU_ORTHOLOGUE AFUA_6G08340)-RELATED"/>
    <property type="match status" value="1"/>
</dbReference>
<evidence type="ECO:0000256" key="5">
    <source>
        <dbReference type="ARBA" id="ARBA00023136"/>
    </source>
</evidence>
<protein>
    <recommendedName>
        <fullName evidence="9">Major facilitator superfamily (MFS) profile domain-containing protein</fullName>
    </recommendedName>
</protein>
<name>A0A813RD79_9BILA</name>
<dbReference type="EMBL" id="CAJNOH010000028">
    <property type="protein sequence ID" value="CAF0779377.1"/>
    <property type="molecule type" value="Genomic_DNA"/>
</dbReference>
<sequence length="157" mass="17505">MVAWGIVMTLMGLVNSYGSLIACRLFLGAFEAGLFPGVNFYLSSWYKRCELLWRVSIFFSAAALAGAFGGVLAYGISKMGGVGGQEENRRRDRLYGSTQLSVTPASANSASYETDVQQSDIWDLTSEDDKRRWGYAKMSEKEIRDLGDRHVAFRYIL</sequence>
<evidence type="ECO:0000256" key="2">
    <source>
        <dbReference type="ARBA" id="ARBA00022448"/>
    </source>
</evidence>
<dbReference type="SUPFAM" id="SSF103473">
    <property type="entry name" value="MFS general substrate transporter"/>
    <property type="match status" value="1"/>
</dbReference>
<dbReference type="PANTHER" id="PTHR43791">
    <property type="entry name" value="PERMEASE-RELATED"/>
    <property type="match status" value="1"/>
</dbReference>
<dbReference type="Gene3D" id="1.20.1250.20">
    <property type="entry name" value="MFS general substrate transporter like domains"/>
    <property type="match status" value="1"/>
</dbReference>
<dbReference type="GO" id="GO:0016020">
    <property type="term" value="C:membrane"/>
    <property type="evidence" value="ECO:0007669"/>
    <property type="project" value="UniProtKB-SubCell"/>
</dbReference>
<dbReference type="GO" id="GO:0022857">
    <property type="term" value="F:transmembrane transporter activity"/>
    <property type="evidence" value="ECO:0007669"/>
    <property type="project" value="TreeGrafter"/>
</dbReference>
<keyword evidence="2" id="KW-0813">Transport</keyword>
<organism evidence="7 8">
    <name type="scientific">Rotaria sordida</name>
    <dbReference type="NCBI Taxonomy" id="392033"/>
    <lineage>
        <taxon>Eukaryota</taxon>
        <taxon>Metazoa</taxon>
        <taxon>Spiralia</taxon>
        <taxon>Gnathifera</taxon>
        <taxon>Rotifera</taxon>
        <taxon>Eurotatoria</taxon>
        <taxon>Bdelloidea</taxon>
        <taxon>Philodinida</taxon>
        <taxon>Philodinidae</taxon>
        <taxon>Rotaria</taxon>
    </lineage>
</organism>
<evidence type="ECO:0008006" key="9">
    <source>
        <dbReference type="Google" id="ProtNLM"/>
    </source>
</evidence>
<gene>
    <name evidence="7" type="ORF">PYM288_LOCUS3535</name>
</gene>
<keyword evidence="4 6" id="KW-1133">Transmembrane helix</keyword>
<evidence type="ECO:0000313" key="7">
    <source>
        <dbReference type="EMBL" id="CAF0779377.1"/>
    </source>
</evidence>